<dbReference type="Pfam" id="PF00999">
    <property type="entry name" value="Na_H_Exchanger"/>
    <property type="match status" value="1"/>
</dbReference>
<protein>
    <submittedName>
        <fullName evidence="12">Cation/H(+) antiporter 15-like</fullName>
    </submittedName>
</protein>
<evidence type="ECO:0000256" key="9">
    <source>
        <dbReference type="ARBA" id="ARBA00038341"/>
    </source>
</evidence>
<dbReference type="Proteomes" id="UP000634136">
    <property type="component" value="Unassembled WGS sequence"/>
</dbReference>
<evidence type="ECO:0000256" key="1">
    <source>
        <dbReference type="ARBA" id="ARBA00004141"/>
    </source>
</evidence>
<evidence type="ECO:0000256" key="4">
    <source>
        <dbReference type="ARBA" id="ARBA00022692"/>
    </source>
</evidence>
<evidence type="ECO:0000313" key="13">
    <source>
        <dbReference type="Proteomes" id="UP000634136"/>
    </source>
</evidence>
<keyword evidence="7" id="KW-0406">Ion transport</keyword>
<dbReference type="PANTHER" id="PTHR32468:SF74">
    <property type="entry name" value="CATION_H(+) ANTIPORTER 21-RELATED"/>
    <property type="match status" value="1"/>
</dbReference>
<name>A0A834SEA4_9FABA</name>
<dbReference type="OrthoDB" id="1391342at2759"/>
<dbReference type="Gene3D" id="1.20.1530.20">
    <property type="match status" value="1"/>
</dbReference>
<feature type="transmembrane region" description="Helical" evidence="10">
    <location>
        <begin position="485"/>
        <end position="507"/>
    </location>
</feature>
<evidence type="ECO:0000313" key="12">
    <source>
        <dbReference type="EMBL" id="KAF7801461.1"/>
    </source>
</evidence>
<comment type="subcellular location">
    <subcellularLocation>
        <location evidence="1">Membrane</location>
        <topology evidence="1">Multi-pass membrane protein</topology>
    </subcellularLocation>
</comment>
<evidence type="ECO:0000256" key="7">
    <source>
        <dbReference type="ARBA" id="ARBA00023065"/>
    </source>
</evidence>
<evidence type="ECO:0000256" key="10">
    <source>
        <dbReference type="SAM" id="Phobius"/>
    </source>
</evidence>
<evidence type="ECO:0000259" key="11">
    <source>
        <dbReference type="Pfam" id="PF00999"/>
    </source>
</evidence>
<dbReference type="InterPro" id="IPR006153">
    <property type="entry name" value="Cation/H_exchanger_TM"/>
</dbReference>
<dbReference type="Gene3D" id="3.30.559.10">
    <property type="entry name" value="Chloramphenicol acetyltransferase-like domain"/>
    <property type="match status" value="2"/>
</dbReference>
<accession>A0A834SEA4</accession>
<feature type="transmembrane region" description="Helical" evidence="10">
    <location>
        <begin position="514"/>
        <end position="534"/>
    </location>
</feature>
<comment type="caution">
    <text evidence="12">The sequence shown here is derived from an EMBL/GenBank/DDBJ whole genome shotgun (WGS) entry which is preliminary data.</text>
</comment>
<feature type="transmembrane region" description="Helical" evidence="10">
    <location>
        <begin position="803"/>
        <end position="827"/>
    </location>
</feature>
<feature type="transmembrane region" description="Helical" evidence="10">
    <location>
        <begin position="540"/>
        <end position="561"/>
    </location>
</feature>
<evidence type="ECO:0000256" key="2">
    <source>
        <dbReference type="ARBA" id="ARBA00022448"/>
    </source>
</evidence>
<feature type="transmembrane region" description="Helical" evidence="10">
    <location>
        <begin position="772"/>
        <end position="791"/>
    </location>
</feature>
<keyword evidence="3" id="KW-0633">Potassium transport</keyword>
<feature type="transmembrane region" description="Helical" evidence="10">
    <location>
        <begin position="725"/>
        <end position="752"/>
    </location>
</feature>
<evidence type="ECO:0000256" key="6">
    <source>
        <dbReference type="ARBA" id="ARBA00022989"/>
    </source>
</evidence>
<gene>
    <name evidence="12" type="ORF">G2W53_040572</name>
</gene>
<feature type="transmembrane region" description="Helical" evidence="10">
    <location>
        <begin position="655"/>
        <end position="678"/>
    </location>
</feature>
<dbReference type="GO" id="GO:0016020">
    <property type="term" value="C:membrane"/>
    <property type="evidence" value="ECO:0007669"/>
    <property type="project" value="UniProtKB-SubCell"/>
</dbReference>
<feature type="transmembrane region" description="Helical" evidence="10">
    <location>
        <begin position="581"/>
        <end position="603"/>
    </location>
</feature>
<feature type="domain" description="Cation/H+ exchanger transmembrane" evidence="11">
    <location>
        <begin position="502"/>
        <end position="882"/>
    </location>
</feature>
<comment type="similarity">
    <text evidence="9">Belongs to the monovalent cation:proton antiporter 2 (CPA2) transporter (TC 2.A.37) family. CHX (TC 2.A.37.4) subfamily.</text>
</comment>
<dbReference type="GO" id="GO:1902600">
    <property type="term" value="P:proton transmembrane transport"/>
    <property type="evidence" value="ECO:0007669"/>
    <property type="project" value="InterPro"/>
</dbReference>
<dbReference type="GO" id="GO:0015297">
    <property type="term" value="F:antiporter activity"/>
    <property type="evidence" value="ECO:0007669"/>
    <property type="project" value="InterPro"/>
</dbReference>
<evidence type="ECO:0000256" key="8">
    <source>
        <dbReference type="ARBA" id="ARBA00023136"/>
    </source>
</evidence>
<reference evidence="12" key="1">
    <citation type="submission" date="2020-09" db="EMBL/GenBank/DDBJ databases">
        <title>Genome-Enabled Discovery of Anthraquinone Biosynthesis in Senna tora.</title>
        <authorList>
            <person name="Kang S.-H."/>
            <person name="Pandey R.P."/>
            <person name="Lee C.-M."/>
            <person name="Sim J.-S."/>
            <person name="Jeong J.-T."/>
            <person name="Choi B.-S."/>
            <person name="Jung M."/>
            <person name="Ginzburg D."/>
            <person name="Zhao K."/>
            <person name="Won S.Y."/>
            <person name="Oh T.-J."/>
            <person name="Yu Y."/>
            <person name="Kim N.-H."/>
            <person name="Lee O.R."/>
            <person name="Lee T.-H."/>
            <person name="Bashyal P."/>
            <person name="Kim T.-S."/>
            <person name="Lee W.-H."/>
            <person name="Kawkins C."/>
            <person name="Kim C.-K."/>
            <person name="Kim J.S."/>
            <person name="Ahn B.O."/>
            <person name="Rhee S.Y."/>
            <person name="Sohng J.K."/>
        </authorList>
    </citation>
    <scope>NUCLEOTIDE SEQUENCE</scope>
    <source>
        <tissue evidence="12">Leaf</tissue>
    </source>
</reference>
<feature type="transmembrane region" description="Helical" evidence="10">
    <location>
        <begin position="863"/>
        <end position="883"/>
    </location>
</feature>
<keyword evidence="2" id="KW-0813">Transport</keyword>
<dbReference type="Pfam" id="PF02458">
    <property type="entry name" value="Transferase"/>
    <property type="match status" value="1"/>
</dbReference>
<feature type="transmembrane region" description="Helical" evidence="10">
    <location>
        <begin position="684"/>
        <end position="704"/>
    </location>
</feature>
<keyword evidence="4 10" id="KW-0812">Transmembrane</keyword>
<dbReference type="InterPro" id="IPR050794">
    <property type="entry name" value="CPA2_transporter"/>
</dbReference>
<sequence>MVTINVHSSHTVIPSDPTPTGIFPLSLCDQIKLPSHGSFLLVYTHSNNDTPISISSLTHTLKTSLAKTLTHYYPLSARLSRIHGGRFQLLCFSQGATLLEATCDAKLESLGDFAPTQIVVENLVPKFDPDVVRIEDMPLLAAQVTRFSCGGVTVGMALCRVINDGEAVSRFMMSWGKVARGEEMGGGEIPCVDRSVLDWYKGKRKKKNREGGFGHFEFLPQPVWEGRLVETKGGTKAVILKVTRGQVQKLKSKVRDFGSFTSFEVIAGHLWRCVSKVRHVGNGGQPTRLSTLVNCRRRLNPPLRSDYFGNATFPTVTTPPCCFNDVTEKPLGFVVGKVREAIEKMDDEYVRSALDYIDGQKDLNVLRDTFHASSSPLGNPNLFLVGWTNFPFFEFDFGWGKPVFLGPGQLKDDGKAFVMNDGGDGFNVAICLHSCHVDALKESNPPEFKEYTLQVRYNSTLEVCFDKQVSYGSGNWLENSLAITIPLFVLQFAIILAFNRICILAAAPLHLPRIVTDLIAGLLIGPFALGRSIYTVRHIFTFSSLMALETVAALTLVYYMFLIGLEMDLKPITRSGNKRAVIVAIVNILFSLPVGFGLYYLFLTNLGSKPMPVPTGMPHYQGALLWGITLSCSEFPEIAKILANLKLVLNENGQLALTSALTTDLFSWIFLIIAITAFHSGSVLSVLSTFIFLLICFFLIHPLAKWLFHKIGTNKDRDFAEDQVFFLLHMVLLFGLLTDGLGAHSITGAYVLGAITPKGAITSAIQDKVLDFVTAFMMPIYFAVVGQRIHMEDLALNIDWTTIVVILLLAFVAKILSTFLVCMFYRMPPMEGLSLGLLMNTKGVVAIIVLTNARDMLALNNQTFAVMILACWLMTLPVGPILAATNKLTTTSMEISLRRTMQGARPDIPLRVLACVHTSRDAAVITNLLKASNPTVKSPIQVFAVELVKMTSRPTTALIMDDSHSSSNHYSNNNYHNKQIAESKSKKNLLRMFDLEKSTDTEENILDSFNNLNQAIFAEKLRVVSDYNTMHKDIFHLAKQRGVTLILTTFYKQPTYDGLGAGTATARAANIVNRECSNMNRTKVVIENLVQEPPCCLGIFIDRGLGQKQGKEIKIAMFYVGGADDREALAYAWRMCRSQDTELTVVRLVWDNPSDAFDQTDEEYIRLFRFQTRDKGDLVKYMEAVVRDEKETIALLNKIGNLGFDLYVVGRGQGRRMSLAQTLDPVLEEPALGPLGDTLADLNSAAETSILILETQDGGSSGNDSSKEVTFEYAYFEGHGDLMLRGGHMTWRASEING</sequence>
<dbReference type="InterPro" id="IPR038770">
    <property type="entry name" value="Na+/solute_symporter_sf"/>
</dbReference>
<dbReference type="GO" id="GO:0006813">
    <property type="term" value="P:potassium ion transport"/>
    <property type="evidence" value="ECO:0007669"/>
    <property type="project" value="UniProtKB-KW"/>
</dbReference>
<dbReference type="GO" id="GO:0012505">
    <property type="term" value="C:endomembrane system"/>
    <property type="evidence" value="ECO:0007669"/>
    <property type="project" value="TreeGrafter"/>
</dbReference>
<dbReference type="InterPro" id="IPR023213">
    <property type="entry name" value="CAT-like_dom_sf"/>
</dbReference>
<evidence type="ECO:0000256" key="5">
    <source>
        <dbReference type="ARBA" id="ARBA00022958"/>
    </source>
</evidence>
<dbReference type="PANTHER" id="PTHR32468">
    <property type="entry name" value="CATION/H + ANTIPORTER"/>
    <property type="match status" value="1"/>
</dbReference>
<keyword evidence="6 10" id="KW-1133">Transmembrane helix</keyword>
<keyword evidence="5" id="KW-0630">Potassium</keyword>
<dbReference type="GO" id="GO:0006885">
    <property type="term" value="P:regulation of pH"/>
    <property type="evidence" value="ECO:0007669"/>
    <property type="project" value="TreeGrafter"/>
</dbReference>
<organism evidence="12 13">
    <name type="scientific">Senna tora</name>
    <dbReference type="NCBI Taxonomy" id="362788"/>
    <lineage>
        <taxon>Eukaryota</taxon>
        <taxon>Viridiplantae</taxon>
        <taxon>Streptophyta</taxon>
        <taxon>Embryophyta</taxon>
        <taxon>Tracheophyta</taxon>
        <taxon>Spermatophyta</taxon>
        <taxon>Magnoliopsida</taxon>
        <taxon>eudicotyledons</taxon>
        <taxon>Gunneridae</taxon>
        <taxon>Pentapetalae</taxon>
        <taxon>rosids</taxon>
        <taxon>fabids</taxon>
        <taxon>Fabales</taxon>
        <taxon>Fabaceae</taxon>
        <taxon>Caesalpinioideae</taxon>
        <taxon>Cassia clade</taxon>
        <taxon>Senna</taxon>
    </lineage>
</organism>
<proteinExistence type="inferred from homology"/>
<evidence type="ECO:0000256" key="3">
    <source>
        <dbReference type="ARBA" id="ARBA00022538"/>
    </source>
</evidence>
<keyword evidence="13" id="KW-1185">Reference proteome</keyword>
<keyword evidence="8 10" id="KW-0472">Membrane</keyword>
<dbReference type="EMBL" id="JAAIUW010000013">
    <property type="protein sequence ID" value="KAF7801461.1"/>
    <property type="molecule type" value="Genomic_DNA"/>
</dbReference>